<keyword evidence="1" id="KW-0732">Signal</keyword>
<evidence type="ECO:0000256" key="1">
    <source>
        <dbReference type="SAM" id="SignalP"/>
    </source>
</evidence>
<accession>A0A842HJ45</accession>
<sequence length="119" mass="13171">MKRLLICLLAGALSPSAVLTAETMEDYTPLLENSPFMTLAFKEKLAKKGGITGLSLHGYMWLDGKWNICLIQKDVEPAIWVSVGDVIKDYKITEFDPESGTLVLQKGSLTDTLKLEQPK</sequence>
<feature type="chain" id="PRO_5032270640" evidence="1">
    <location>
        <begin position="21"/>
        <end position="119"/>
    </location>
</feature>
<feature type="signal peptide" evidence="1">
    <location>
        <begin position="1"/>
        <end position="20"/>
    </location>
</feature>
<proteinExistence type="predicted"/>
<comment type="caution">
    <text evidence="2">The sequence shown here is derived from an EMBL/GenBank/DDBJ whole genome shotgun (WGS) entry which is preliminary data.</text>
</comment>
<dbReference type="EMBL" id="JACHVB010000063">
    <property type="protein sequence ID" value="MBC2596160.1"/>
    <property type="molecule type" value="Genomic_DNA"/>
</dbReference>
<name>A0A842HJ45_9BACT</name>
<gene>
    <name evidence="2" type="ORF">H5P28_17975</name>
</gene>
<dbReference type="RefSeq" id="WP_185677078.1">
    <property type="nucleotide sequence ID" value="NZ_JACHVB010000063.1"/>
</dbReference>
<evidence type="ECO:0000313" key="2">
    <source>
        <dbReference type="EMBL" id="MBC2596160.1"/>
    </source>
</evidence>
<organism evidence="2 3">
    <name type="scientific">Ruficoccus amylovorans</name>
    <dbReference type="NCBI Taxonomy" id="1804625"/>
    <lineage>
        <taxon>Bacteria</taxon>
        <taxon>Pseudomonadati</taxon>
        <taxon>Verrucomicrobiota</taxon>
        <taxon>Opitutia</taxon>
        <taxon>Puniceicoccales</taxon>
        <taxon>Cerasicoccaceae</taxon>
        <taxon>Ruficoccus</taxon>
    </lineage>
</organism>
<reference evidence="2 3" key="1">
    <citation type="submission" date="2020-07" db="EMBL/GenBank/DDBJ databases">
        <authorList>
            <person name="Feng X."/>
        </authorList>
    </citation>
    <scope>NUCLEOTIDE SEQUENCE [LARGE SCALE GENOMIC DNA]</scope>
    <source>
        <strain evidence="2 3">JCM31066</strain>
    </source>
</reference>
<evidence type="ECO:0000313" key="3">
    <source>
        <dbReference type="Proteomes" id="UP000546464"/>
    </source>
</evidence>
<dbReference type="AlphaFoldDB" id="A0A842HJ45"/>
<protein>
    <submittedName>
        <fullName evidence="2">Uncharacterized protein</fullName>
    </submittedName>
</protein>
<dbReference type="Proteomes" id="UP000546464">
    <property type="component" value="Unassembled WGS sequence"/>
</dbReference>
<keyword evidence="3" id="KW-1185">Reference proteome</keyword>